<dbReference type="RefSeq" id="WP_072852882.1">
    <property type="nucleotide sequence ID" value="NZ_FRAH01000066.1"/>
</dbReference>
<gene>
    <name evidence="1" type="ORF">SAMN02745138_02852</name>
</gene>
<reference evidence="1 2" key="1">
    <citation type="submission" date="2016-11" db="EMBL/GenBank/DDBJ databases">
        <authorList>
            <person name="Jaros S."/>
            <person name="Januszkiewicz K."/>
            <person name="Wedrychowicz H."/>
        </authorList>
    </citation>
    <scope>NUCLEOTIDE SEQUENCE [LARGE SCALE GENOMIC DNA]</scope>
    <source>
        <strain evidence="1 2">DSM 14214</strain>
    </source>
</reference>
<proteinExistence type="predicted"/>
<name>A0A1M6XT28_9FIRM</name>
<dbReference type="OrthoDB" id="360176at2"/>
<sequence length="153" mass="17760">MLKIGKFVFEDDWTHRRSSLMYFKRNEDEAPSWSVDIGFAKGDYNGEEILPSLCINPIDTKKESIADLVGESFSVMTTDESYDREDSFYIYEHEPLADYKLEILEIDSDKAHIKCSGTLIVDGYKEPPIKEKFEIDSWIPVIESVKDWEKFGL</sequence>
<dbReference type="Proteomes" id="UP000183975">
    <property type="component" value="Unassembled WGS sequence"/>
</dbReference>
<evidence type="ECO:0000313" key="2">
    <source>
        <dbReference type="Proteomes" id="UP000183975"/>
    </source>
</evidence>
<keyword evidence="2" id="KW-1185">Reference proteome</keyword>
<accession>A0A1M6XT28</accession>
<dbReference type="AlphaFoldDB" id="A0A1M6XT28"/>
<evidence type="ECO:0000313" key="1">
    <source>
        <dbReference type="EMBL" id="SHL09066.1"/>
    </source>
</evidence>
<protein>
    <submittedName>
        <fullName evidence="1">Uncharacterized protein</fullName>
    </submittedName>
</protein>
<organism evidence="1 2">
    <name type="scientific">Anaerotignum lactatifermentans DSM 14214</name>
    <dbReference type="NCBI Taxonomy" id="1121323"/>
    <lineage>
        <taxon>Bacteria</taxon>
        <taxon>Bacillati</taxon>
        <taxon>Bacillota</taxon>
        <taxon>Clostridia</taxon>
        <taxon>Lachnospirales</taxon>
        <taxon>Anaerotignaceae</taxon>
        <taxon>Anaerotignum</taxon>
    </lineage>
</organism>
<dbReference type="EMBL" id="FRAH01000066">
    <property type="protein sequence ID" value="SHL09066.1"/>
    <property type="molecule type" value="Genomic_DNA"/>
</dbReference>